<comment type="caution">
    <text evidence="1">The sequence shown here is derived from an EMBL/GenBank/DDBJ whole genome shotgun (WGS) entry which is preliminary data.</text>
</comment>
<evidence type="ECO:0000313" key="2">
    <source>
        <dbReference type="Proteomes" id="UP000191933"/>
    </source>
</evidence>
<reference evidence="1 2" key="1">
    <citation type="submission" date="2016-01" db="EMBL/GenBank/DDBJ databases">
        <authorList>
            <person name="Regsiter A."/>
            <person name="william w."/>
        </authorList>
    </citation>
    <scope>NUCLEOTIDE SEQUENCE [LARGE SCALE GENOMIC DNA]</scope>
    <source>
        <strain evidence="1 2">CFBP 5494</strain>
    </source>
</reference>
<evidence type="ECO:0000313" key="1">
    <source>
        <dbReference type="EMBL" id="CUX00107.1"/>
    </source>
</evidence>
<gene>
    <name evidence="1" type="ORF">AGR2A_Lc80122</name>
</gene>
<keyword evidence="2" id="KW-1185">Reference proteome</keyword>
<organism evidence="1 2">
    <name type="scientific">Agrobacterium genomosp. 2 str. CFBP 5494</name>
    <dbReference type="NCBI Taxonomy" id="1183436"/>
    <lineage>
        <taxon>Bacteria</taxon>
        <taxon>Pseudomonadati</taxon>
        <taxon>Pseudomonadota</taxon>
        <taxon>Alphaproteobacteria</taxon>
        <taxon>Hyphomicrobiales</taxon>
        <taxon>Rhizobiaceae</taxon>
        <taxon>Rhizobium/Agrobacterium group</taxon>
        <taxon>Agrobacterium</taxon>
        <taxon>Agrobacterium tumefaciens complex</taxon>
    </lineage>
</organism>
<dbReference type="Proteomes" id="UP000191933">
    <property type="component" value="Unassembled WGS sequence"/>
</dbReference>
<accession>A0A9W5F4V9</accession>
<dbReference type="AlphaFoldDB" id="A0A9W5F4V9"/>
<dbReference type="EMBL" id="FBVY01000037">
    <property type="protein sequence ID" value="CUX00107.1"/>
    <property type="molecule type" value="Genomic_DNA"/>
</dbReference>
<name>A0A9W5F4V9_9HYPH</name>
<protein>
    <submittedName>
        <fullName evidence="1">Uncharacterized protein</fullName>
    </submittedName>
</protein>
<proteinExistence type="predicted"/>
<sequence>MRIFNIEITPSWKRDPHTAIINGAAEEKCRPPSNVFFRRCREAGYTVEQRKTPVADDAPWLNFGAFASFSTKRTYRETPDLSDFPDSVF</sequence>